<evidence type="ECO:0000313" key="2">
    <source>
        <dbReference type="Proteomes" id="UP000192328"/>
    </source>
</evidence>
<proteinExistence type="predicted"/>
<accession>A0AC61PPP2</accession>
<gene>
    <name evidence="1" type="ORF">SAMN06297397_2804</name>
</gene>
<reference evidence="1" key="1">
    <citation type="submission" date="2017-04" db="EMBL/GenBank/DDBJ databases">
        <authorList>
            <person name="Varghese N."/>
            <person name="Submissions S."/>
        </authorList>
    </citation>
    <scope>NUCLEOTIDE SEQUENCE</scope>
    <source>
        <strain evidence="1">WTE2008</strain>
    </source>
</reference>
<keyword evidence="2" id="KW-1185">Reference proteome</keyword>
<sequence length="277" mass="32128">MKPIHAGEIPRISVIMGIHNCEKTLREAVDSICRQTYTNWELILWDDGSTDGTYKIAQEYAAEYPDRIRAFHDRENRKLSHALNECLCRAEGELIARMDGDDVSRPERLEKQVRYLQEHPETDLVGTQMMRFDEKGTAGILRAPLQPEPEMLRGGTPIHHATILTYKTVYEALGGYAESKTVEGVEDVDLWFRFFEKGFRAATLDEVLYDVRMNRDALERRTLGRRIRSIRTRAAGYKRLGFPKRWLIRPACVLLLKGLAPMWVKRINTNHRRRETA</sequence>
<protein>
    <submittedName>
        <fullName evidence="1">Glycosyltransferase involved in cell wall bisynthesis</fullName>
    </submittedName>
</protein>
<organism evidence="1 2">
    <name type="scientific">Aristaeella lactis</name>
    <dbReference type="NCBI Taxonomy" id="3046383"/>
    <lineage>
        <taxon>Bacteria</taxon>
        <taxon>Bacillati</taxon>
        <taxon>Bacillota</taxon>
        <taxon>Clostridia</taxon>
        <taxon>Eubacteriales</taxon>
        <taxon>Aristaeellaceae</taxon>
        <taxon>Aristaeella</taxon>
    </lineage>
</organism>
<dbReference type="EMBL" id="FWXZ01000007">
    <property type="protein sequence ID" value="SMC83285.1"/>
    <property type="molecule type" value="Genomic_DNA"/>
</dbReference>
<dbReference type="Proteomes" id="UP000192328">
    <property type="component" value="Unassembled WGS sequence"/>
</dbReference>
<evidence type="ECO:0000313" key="1">
    <source>
        <dbReference type="EMBL" id="SMC83285.1"/>
    </source>
</evidence>
<name>A0AC61PPP2_9FIRM</name>
<comment type="caution">
    <text evidence="1">The sequence shown here is derived from an EMBL/GenBank/DDBJ whole genome shotgun (WGS) entry which is preliminary data.</text>
</comment>